<evidence type="ECO:0000313" key="2">
    <source>
        <dbReference type="Proteomes" id="UP001385951"/>
    </source>
</evidence>
<dbReference type="Proteomes" id="UP001385951">
    <property type="component" value="Unassembled WGS sequence"/>
</dbReference>
<proteinExistence type="predicted"/>
<name>A0AAW0FYT2_9APHY</name>
<comment type="caution">
    <text evidence="1">The sequence shown here is derived from an EMBL/GenBank/DDBJ whole genome shotgun (WGS) entry which is preliminary data.</text>
</comment>
<reference evidence="1 2" key="1">
    <citation type="submission" date="2022-09" db="EMBL/GenBank/DDBJ databases">
        <authorList>
            <person name="Palmer J.M."/>
        </authorList>
    </citation>
    <scope>NUCLEOTIDE SEQUENCE [LARGE SCALE GENOMIC DNA]</scope>
    <source>
        <strain evidence="1 2">DSM 7382</strain>
    </source>
</reference>
<keyword evidence="2" id="KW-1185">Reference proteome</keyword>
<accession>A0AAW0FYT2</accession>
<evidence type="ECO:0000313" key="1">
    <source>
        <dbReference type="EMBL" id="KAK7686136.1"/>
    </source>
</evidence>
<organism evidence="1 2">
    <name type="scientific">Cerrena zonata</name>
    <dbReference type="NCBI Taxonomy" id="2478898"/>
    <lineage>
        <taxon>Eukaryota</taxon>
        <taxon>Fungi</taxon>
        <taxon>Dikarya</taxon>
        <taxon>Basidiomycota</taxon>
        <taxon>Agaricomycotina</taxon>
        <taxon>Agaricomycetes</taxon>
        <taxon>Polyporales</taxon>
        <taxon>Cerrenaceae</taxon>
        <taxon>Cerrena</taxon>
    </lineage>
</organism>
<sequence length="118" mass="13614">MRKYSRPRTMCIFRQVMYKGKYVMDPMSTAPTKQLRFNSPVCAHTINASGKPNFSNLLACKKERRTRRPPPLHSVRNGAGRLGRLSSSLCHSSYQMHILLDLRSNDLQRLIIDVMHQV</sequence>
<gene>
    <name evidence="1" type="ORF">QCA50_010948</name>
</gene>
<dbReference type="EMBL" id="JASBNA010000018">
    <property type="protein sequence ID" value="KAK7686136.1"/>
    <property type="molecule type" value="Genomic_DNA"/>
</dbReference>
<protein>
    <submittedName>
        <fullName evidence="1">Uncharacterized protein</fullName>
    </submittedName>
</protein>
<dbReference type="AlphaFoldDB" id="A0AAW0FYT2"/>